<keyword evidence="2" id="KW-1185">Reference proteome</keyword>
<protein>
    <submittedName>
        <fullName evidence="1">Uncharacterized protein</fullName>
    </submittedName>
</protein>
<proteinExistence type="predicted"/>
<evidence type="ECO:0000313" key="2">
    <source>
        <dbReference type="Proteomes" id="UP000540989"/>
    </source>
</evidence>
<sequence length="184" mass="21053">MEALLANDRLKEAQEFRWVRLERYLDASSLRAFLDALPESDRAASEQKALRYALAYSHFATALRFFTDWPDPLGAAHLVLDRRVELDGNLYFVLDPAAKALEGKHPQAATLIYRAMIEHTLDRAKSTRYGHAARHLFECKSLMAKIGSYNDLEPHRAFLARIKGSHARKTGFWSRVAELDPLWV</sequence>
<evidence type="ECO:0000313" key="1">
    <source>
        <dbReference type="EMBL" id="MBB5060323.1"/>
    </source>
</evidence>
<gene>
    <name evidence="1" type="ORF">HDF16_005059</name>
</gene>
<accession>A0A7W7ZI54</accession>
<dbReference type="EMBL" id="JACHIP010000012">
    <property type="protein sequence ID" value="MBB5060323.1"/>
    <property type="molecule type" value="Genomic_DNA"/>
</dbReference>
<dbReference type="Pfam" id="PF21810">
    <property type="entry name" value="DUF6880"/>
    <property type="match status" value="1"/>
</dbReference>
<reference evidence="1 2" key="1">
    <citation type="submission" date="2020-08" db="EMBL/GenBank/DDBJ databases">
        <title>Genomic Encyclopedia of Type Strains, Phase IV (KMG-V): Genome sequencing to study the core and pangenomes of soil and plant-associated prokaryotes.</title>
        <authorList>
            <person name="Whitman W."/>
        </authorList>
    </citation>
    <scope>NUCLEOTIDE SEQUENCE [LARGE SCALE GENOMIC DNA]</scope>
    <source>
        <strain evidence="1 2">M8UP14</strain>
    </source>
</reference>
<name>A0A7W7ZI54_9BACT</name>
<dbReference type="AlphaFoldDB" id="A0A7W7ZI54"/>
<dbReference type="Proteomes" id="UP000540989">
    <property type="component" value="Unassembled WGS sequence"/>
</dbReference>
<comment type="caution">
    <text evidence="1">The sequence shown here is derived from an EMBL/GenBank/DDBJ whole genome shotgun (WGS) entry which is preliminary data.</text>
</comment>
<dbReference type="InterPro" id="IPR049245">
    <property type="entry name" value="DUF6880"/>
</dbReference>
<organism evidence="1 2">
    <name type="scientific">Granulicella aggregans</name>
    <dbReference type="NCBI Taxonomy" id="474949"/>
    <lineage>
        <taxon>Bacteria</taxon>
        <taxon>Pseudomonadati</taxon>
        <taxon>Acidobacteriota</taxon>
        <taxon>Terriglobia</taxon>
        <taxon>Terriglobales</taxon>
        <taxon>Acidobacteriaceae</taxon>
        <taxon>Granulicella</taxon>
    </lineage>
</organism>